<dbReference type="EMBL" id="LN483332">
    <property type="protein sequence ID" value="CED85396.1"/>
    <property type="molecule type" value="Genomic_DNA"/>
</dbReference>
<accession>A0A0F7SV42</accession>
<dbReference type="NCBIfam" id="TIGR01068">
    <property type="entry name" value="thioredoxin"/>
    <property type="match status" value="1"/>
</dbReference>
<dbReference type="SUPFAM" id="SSF52833">
    <property type="entry name" value="Thioredoxin-like"/>
    <property type="match status" value="1"/>
</dbReference>
<dbReference type="CDD" id="cd02947">
    <property type="entry name" value="TRX_family"/>
    <property type="match status" value="1"/>
</dbReference>
<protein>
    <recommendedName>
        <fullName evidence="1">Thioredoxin</fullName>
    </recommendedName>
</protein>
<dbReference type="PRINTS" id="PR00421">
    <property type="entry name" value="THIOREDOXIN"/>
</dbReference>
<evidence type="ECO:0000256" key="1">
    <source>
        <dbReference type="ARBA" id="ARBA00020570"/>
    </source>
</evidence>
<dbReference type="InterPro" id="IPR036249">
    <property type="entry name" value="Thioredoxin-like_sf"/>
</dbReference>
<feature type="domain" description="Thioredoxin" evidence="4">
    <location>
        <begin position="1"/>
        <end position="104"/>
    </location>
</feature>
<dbReference type="GO" id="GO:0015035">
    <property type="term" value="F:protein-disulfide reductase activity"/>
    <property type="evidence" value="ECO:0007669"/>
    <property type="project" value="InterPro"/>
</dbReference>
<name>A0A0F7SV42_PHARH</name>
<dbReference type="InterPro" id="IPR005746">
    <property type="entry name" value="Thioredoxin"/>
</dbReference>
<dbReference type="InterPro" id="IPR017937">
    <property type="entry name" value="Thioredoxin_CS"/>
</dbReference>
<dbReference type="Gene3D" id="3.40.30.10">
    <property type="entry name" value="Glutaredoxin"/>
    <property type="match status" value="1"/>
</dbReference>
<dbReference type="Pfam" id="PF00085">
    <property type="entry name" value="Thioredoxin"/>
    <property type="match status" value="1"/>
</dbReference>
<dbReference type="PROSITE" id="PS00194">
    <property type="entry name" value="THIOREDOXIN_1"/>
    <property type="match status" value="1"/>
</dbReference>
<keyword evidence="2" id="KW-1015">Disulfide bond</keyword>
<organism evidence="5">
    <name type="scientific">Phaffia rhodozyma</name>
    <name type="common">Yeast</name>
    <name type="synonym">Xanthophyllomyces dendrorhous</name>
    <dbReference type="NCBI Taxonomy" id="264483"/>
    <lineage>
        <taxon>Eukaryota</taxon>
        <taxon>Fungi</taxon>
        <taxon>Dikarya</taxon>
        <taxon>Basidiomycota</taxon>
        <taxon>Agaricomycotina</taxon>
        <taxon>Tremellomycetes</taxon>
        <taxon>Cystofilobasidiales</taxon>
        <taxon>Mrakiaceae</taxon>
        <taxon>Phaffia</taxon>
    </lineage>
</organism>
<dbReference type="FunFam" id="3.40.30.10:FF:000245">
    <property type="entry name" value="Thioredoxin"/>
    <property type="match status" value="1"/>
</dbReference>
<dbReference type="PROSITE" id="PS51352">
    <property type="entry name" value="THIOREDOXIN_2"/>
    <property type="match status" value="1"/>
</dbReference>
<dbReference type="InterPro" id="IPR013766">
    <property type="entry name" value="Thioredoxin_domain"/>
</dbReference>
<reference evidence="5" key="1">
    <citation type="submission" date="2014-08" db="EMBL/GenBank/DDBJ databases">
        <authorList>
            <person name="Sharma Rahul"/>
            <person name="Thines Marco"/>
        </authorList>
    </citation>
    <scope>NUCLEOTIDE SEQUENCE</scope>
</reference>
<dbReference type="AlphaFoldDB" id="A0A0F7SV42"/>
<sequence length="130" mass="14302">MPKDIQSFEEFKNIINGDRPVIIDFWATWCGPCKMIAPHFKKSSEKFTDIDFYKVDIEDQEEIASECGIKAMPTFQIFYKGTKIDTVSGAAPPKLTAALNGVSDKIAQLGGGSKEEQAEPAVQEETPAAN</sequence>
<evidence type="ECO:0000256" key="2">
    <source>
        <dbReference type="ARBA" id="ARBA00023157"/>
    </source>
</evidence>
<evidence type="ECO:0000259" key="4">
    <source>
        <dbReference type="PROSITE" id="PS51352"/>
    </source>
</evidence>
<evidence type="ECO:0000313" key="5">
    <source>
        <dbReference type="EMBL" id="CED85396.1"/>
    </source>
</evidence>
<proteinExistence type="predicted"/>
<feature type="region of interest" description="Disordered" evidence="3">
    <location>
        <begin position="108"/>
        <end position="130"/>
    </location>
</feature>
<dbReference type="PANTHER" id="PTHR46115">
    <property type="entry name" value="THIOREDOXIN-LIKE PROTEIN 1"/>
    <property type="match status" value="1"/>
</dbReference>
<evidence type="ECO:0000256" key="3">
    <source>
        <dbReference type="SAM" id="MobiDB-lite"/>
    </source>
</evidence>